<dbReference type="Pfam" id="PF22780">
    <property type="entry name" value="HI0933_like_1st"/>
    <property type="match status" value="1"/>
</dbReference>
<feature type="domain" description="RsdA/BaiN/AoA(So)-like insert" evidence="5">
    <location>
        <begin position="235"/>
        <end position="384"/>
    </location>
</feature>
<dbReference type="Gene3D" id="1.10.8.260">
    <property type="entry name" value="HI0933 insert domain-like"/>
    <property type="match status" value="1"/>
</dbReference>
<dbReference type="InterPro" id="IPR055178">
    <property type="entry name" value="RsdA/BaiN/AoA(So)-like_dom"/>
</dbReference>
<dbReference type="SUPFAM" id="SSF51905">
    <property type="entry name" value="FAD/NAD(P)-binding domain"/>
    <property type="match status" value="1"/>
</dbReference>
<dbReference type="EMBL" id="FWEV01000284">
    <property type="protein sequence ID" value="SLM31764.1"/>
    <property type="molecule type" value="Genomic_DNA"/>
</dbReference>
<evidence type="ECO:0000256" key="1">
    <source>
        <dbReference type="ARBA" id="ARBA00001974"/>
    </source>
</evidence>
<feature type="domain" description="RsdA/BaiN/AoA(So)-like Rossmann fold-like" evidence="4">
    <location>
        <begin position="9"/>
        <end position="140"/>
    </location>
</feature>
<evidence type="ECO:0000256" key="2">
    <source>
        <dbReference type="ARBA" id="ARBA00022630"/>
    </source>
</evidence>
<dbReference type="InterPro" id="IPR004792">
    <property type="entry name" value="BaiN-like"/>
</dbReference>
<dbReference type="PANTHER" id="PTHR42887:SF2">
    <property type="entry name" value="OS12G0638800 PROTEIN"/>
    <property type="match status" value="1"/>
</dbReference>
<accession>A0A1W1HH05</accession>
<dbReference type="InterPro" id="IPR057661">
    <property type="entry name" value="RsdA/BaiN/AoA(So)_Rossmann"/>
</dbReference>
<evidence type="ECO:0000313" key="6">
    <source>
        <dbReference type="EMBL" id="SLM31764.1"/>
    </source>
</evidence>
<name>A0A1W1HH05_9BACT</name>
<dbReference type="InterPro" id="IPR036188">
    <property type="entry name" value="FAD/NAD-bd_sf"/>
</dbReference>
<evidence type="ECO:0000313" key="7">
    <source>
        <dbReference type="Proteomes" id="UP000191931"/>
    </source>
</evidence>
<organism evidence="6 7">
    <name type="scientific">Desulfamplus magnetovallimortis</name>
    <dbReference type="NCBI Taxonomy" id="1246637"/>
    <lineage>
        <taxon>Bacteria</taxon>
        <taxon>Pseudomonadati</taxon>
        <taxon>Thermodesulfobacteriota</taxon>
        <taxon>Desulfobacteria</taxon>
        <taxon>Desulfobacterales</taxon>
        <taxon>Desulfobacteraceae</taxon>
        <taxon>Desulfamplus</taxon>
    </lineage>
</organism>
<keyword evidence="2" id="KW-0285">Flavoprotein</keyword>
<comment type="cofactor">
    <cofactor evidence="1">
        <name>FAD</name>
        <dbReference type="ChEBI" id="CHEBI:57692"/>
    </cofactor>
</comment>
<feature type="domain" description="RsdA/BaiN/AoA(So)-like Rossmann fold-like" evidence="4">
    <location>
        <begin position="175"/>
        <end position="437"/>
    </location>
</feature>
<keyword evidence="3" id="KW-0274">FAD</keyword>
<dbReference type="InterPro" id="IPR023166">
    <property type="entry name" value="BaiN-like_dom_sf"/>
</dbReference>
<reference evidence="6 7" key="1">
    <citation type="submission" date="2017-03" db="EMBL/GenBank/DDBJ databases">
        <authorList>
            <person name="Afonso C.L."/>
            <person name="Miller P.J."/>
            <person name="Scott M.A."/>
            <person name="Spackman E."/>
            <person name="Goraichik I."/>
            <person name="Dimitrov K.M."/>
            <person name="Suarez D.L."/>
            <person name="Swayne D.E."/>
        </authorList>
    </citation>
    <scope>NUCLEOTIDE SEQUENCE [LARGE SCALE GENOMIC DNA]</scope>
    <source>
        <strain evidence="6">PRJEB14757</strain>
    </source>
</reference>
<sequence>MSLNINKADVVIVGAGASGLMCAAVAGQRGRKVLVLDHAKRAGTKILMSGGSKCNFTNYEISARNYFSNNPHFCKSALKQFSQWDFIEIINRYNIPFEEREHGQLFCINSAVDILDMLLAECKKGFVEFQMNCAINDIALCCNNTQFFESMTSEHGNQNEKSHCKGVDNAISHCKGVDNAIDSIHSGFNISTDKGIFYAKSLVISTGGLSIPSSGATPFGLKTAEKFGISIVPPRAGLVPLTLQPGDKKIFSDLSGIALEASVICTKHTFRENILFTHRGLSGPAILQISSCWNPGDEIMIDLLPDLNLFELLVEQKKRNPNKKLKTVLSKILPKRLISALLPVSLEEKSLQEISLKTCGDVSNMLQKWRLKPGGTEGYRTAEVTLGGVDCNEISSKTMESNKIKGLFFTGEVLDIAGWLGGYNLQWAWSSGWCAGQTV</sequence>
<keyword evidence="7" id="KW-1185">Reference proteome</keyword>
<dbReference type="PANTHER" id="PTHR42887">
    <property type="entry name" value="OS12G0638800 PROTEIN"/>
    <property type="match status" value="1"/>
</dbReference>
<dbReference type="Proteomes" id="UP000191931">
    <property type="component" value="Unassembled WGS sequence"/>
</dbReference>
<dbReference type="AlphaFoldDB" id="A0A1W1HH05"/>
<proteinExistence type="predicted"/>
<dbReference type="NCBIfam" id="TIGR00275">
    <property type="entry name" value="aminoacetone oxidase family FAD-binding enzyme"/>
    <property type="match status" value="1"/>
</dbReference>
<evidence type="ECO:0000256" key="3">
    <source>
        <dbReference type="ARBA" id="ARBA00022827"/>
    </source>
</evidence>
<protein>
    <submittedName>
        <fullName evidence="6">Uncharacterized protein</fullName>
    </submittedName>
</protein>
<dbReference type="Pfam" id="PF03486">
    <property type="entry name" value="HI0933_like"/>
    <property type="match status" value="2"/>
</dbReference>
<dbReference type="SUPFAM" id="SSF160996">
    <property type="entry name" value="HI0933 insert domain-like"/>
    <property type="match status" value="1"/>
</dbReference>
<dbReference type="Gene3D" id="3.50.50.60">
    <property type="entry name" value="FAD/NAD(P)-binding domain"/>
    <property type="match status" value="2"/>
</dbReference>
<evidence type="ECO:0000259" key="4">
    <source>
        <dbReference type="Pfam" id="PF03486"/>
    </source>
</evidence>
<dbReference type="STRING" id="1246637.MTBBW1_420029"/>
<dbReference type="RefSeq" id="WP_222424000.1">
    <property type="nucleotide sequence ID" value="NZ_LT828541.1"/>
</dbReference>
<evidence type="ECO:0000259" key="5">
    <source>
        <dbReference type="Pfam" id="PF22780"/>
    </source>
</evidence>
<gene>
    <name evidence="6" type="ORF">MTBBW1_420029</name>
</gene>